<feature type="transmembrane region" description="Helical" evidence="1">
    <location>
        <begin position="255"/>
        <end position="274"/>
    </location>
</feature>
<evidence type="ECO:0000313" key="2">
    <source>
        <dbReference type="EMBL" id="SLN37093.1"/>
    </source>
</evidence>
<dbReference type="Gene3D" id="1.20.1530.20">
    <property type="match status" value="1"/>
</dbReference>
<feature type="transmembrane region" description="Helical" evidence="1">
    <location>
        <begin position="100"/>
        <end position="120"/>
    </location>
</feature>
<feature type="transmembrane region" description="Helical" evidence="1">
    <location>
        <begin position="14"/>
        <end position="32"/>
    </location>
</feature>
<feature type="transmembrane region" description="Helical" evidence="1">
    <location>
        <begin position="161"/>
        <end position="180"/>
    </location>
</feature>
<feature type="transmembrane region" description="Helical" evidence="1">
    <location>
        <begin position="127"/>
        <end position="149"/>
    </location>
</feature>
<sequence length="321" mass="33889">MSPLQLLHWTGRNGTKILAIGVLVGFAIPPLAQLARPMLVPMLLLPLIIALMRLDWQIMGSYVGRPVMIGLITFWALIVSPVAAYLVTEALGIGGGLQTALVLMTAAPPIVSAAAIALFVGLNGELVVVAVIVCMVLAPFTLPLIALALLGLELQISLLEFMLRLGGLIGSAFIVAAIARKIAGPAWLRRQAPSLDAGAVLAMLVFALAIMDGVTEFTFQRPIYVVACIVAAFLANLVLQGVSSLLFLKFGGRDAMTIGLLSGNCNMGLVLAVLADKASFEVIVFFAMGQLPMYMLPAVLSPIYRRFSGRPPAPPAKPPQV</sequence>
<feature type="transmembrane region" description="Helical" evidence="1">
    <location>
        <begin position="192"/>
        <end position="211"/>
    </location>
</feature>
<accession>A0A1Y5SBP3</accession>
<protein>
    <recommendedName>
        <fullName evidence="4">Sodium Bile acid symporter family protein</fullName>
    </recommendedName>
</protein>
<evidence type="ECO:0000313" key="3">
    <source>
        <dbReference type="Proteomes" id="UP000193200"/>
    </source>
</evidence>
<feature type="transmembrane region" description="Helical" evidence="1">
    <location>
        <begin position="280"/>
        <end position="300"/>
    </location>
</feature>
<dbReference type="AlphaFoldDB" id="A0A1Y5SBP3"/>
<feature type="transmembrane region" description="Helical" evidence="1">
    <location>
        <begin position="38"/>
        <end position="56"/>
    </location>
</feature>
<evidence type="ECO:0000256" key="1">
    <source>
        <dbReference type="SAM" id="Phobius"/>
    </source>
</evidence>
<keyword evidence="3" id="KW-1185">Reference proteome</keyword>
<dbReference type="OrthoDB" id="7262824at2"/>
<keyword evidence="1" id="KW-0812">Transmembrane</keyword>
<proteinExistence type="predicted"/>
<dbReference type="EMBL" id="FWFR01000001">
    <property type="protein sequence ID" value="SLN37093.1"/>
    <property type="molecule type" value="Genomic_DNA"/>
</dbReference>
<keyword evidence="1" id="KW-0472">Membrane</keyword>
<gene>
    <name evidence="2" type="ORF">OCH7691_01506</name>
</gene>
<evidence type="ECO:0008006" key="4">
    <source>
        <dbReference type="Google" id="ProtNLM"/>
    </source>
</evidence>
<organism evidence="2 3">
    <name type="scientific">Oceanibacterium hippocampi</name>
    <dbReference type="NCBI Taxonomy" id="745714"/>
    <lineage>
        <taxon>Bacteria</taxon>
        <taxon>Pseudomonadati</taxon>
        <taxon>Pseudomonadota</taxon>
        <taxon>Alphaproteobacteria</taxon>
        <taxon>Sneathiellales</taxon>
        <taxon>Sneathiellaceae</taxon>
        <taxon>Oceanibacterium</taxon>
    </lineage>
</organism>
<feature type="transmembrane region" description="Helical" evidence="1">
    <location>
        <begin position="223"/>
        <end position="248"/>
    </location>
</feature>
<keyword evidence="1" id="KW-1133">Transmembrane helix</keyword>
<dbReference type="InParanoid" id="A0A1Y5SBP3"/>
<dbReference type="RefSeq" id="WP_085882715.1">
    <property type="nucleotide sequence ID" value="NZ_FWFR01000001.1"/>
</dbReference>
<feature type="transmembrane region" description="Helical" evidence="1">
    <location>
        <begin position="68"/>
        <end position="88"/>
    </location>
</feature>
<name>A0A1Y5SBP3_9PROT</name>
<dbReference type="Proteomes" id="UP000193200">
    <property type="component" value="Unassembled WGS sequence"/>
</dbReference>
<reference evidence="2 3" key="1">
    <citation type="submission" date="2017-03" db="EMBL/GenBank/DDBJ databases">
        <authorList>
            <person name="Afonso C.L."/>
            <person name="Miller P.J."/>
            <person name="Scott M.A."/>
            <person name="Spackman E."/>
            <person name="Goraichik I."/>
            <person name="Dimitrov K.M."/>
            <person name="Suarez D.L."/>
            <person name="Swayne D.E."/>
        </authorList>
    </citation>
    <scope>NUCLEOTIDE SEQUENCE [LARGE SCALE GENOMIC DNA]</scope>
    <source>
        <strain evidence="2 3">CECT 7691</strain>
    </source>
</reference>
<dbReference type="InterPro" id="IPR038770">
    <property type="entry name" value="Na+/solute_symporter_sf"/>
</dbReference>